<feature type="transmembrane region" description="Helical" evidence="8">
    <location>
        <begin position="453"/>
        <end position="476"/>
    </location>
</feature>
<evidence type="ECO:0000256" key="8">
    <source>
        <dbReference type="SAM" id="Phobius"/>
    </source>
</evidence>
<dbReference type="RefSeq" id="WP_205102148.1">
    <property type="nucleotide sequence ID" value="NZ_JACJJC010000004.1"/>
</dbReference>
<dbReference type="PANTHER" id="PTHR30472">
    <property type="entry name" value="FERRIC ENTEROBACTIN TRANSPORT SYSTEM PERMEASE PROTEIN"/>
    <property type="match status" value="1"/>
</dbReference>
<organism evidence="9 10">
    <name type="scientific">Sutterella massiliensis</name>
    <dbReference type="NCBI Taxonomy" id="1816689"/>
    <lineage>
        <taxon>Bacteria</taxon>
        <taxon>Pseudomonadati</taxon>
        <taxon>Pseudomonadota</taxon>
        <taxon>Betaproteobacteria</taxon>
        <taxon>Burkholderiales</taxon>
        <taxon>Sutterellaceae</taxon>
        <taxon>Sutterella</taxon>
    </lineage>
</organism>
<evidence type="ECO:0000256" key="4">
    <source>
        <dbReference type="ARBA" id="ARBA00022475"/>
    </source>
</evidence>
<sequence length="698" mass="71602">MTAAKIARNSSSRSRPFVRHARAFPWLVLALLGTGLSIRVENPLGAKELIELLMDPSRAESFDAFYYAYGTLPRLAAALLGGAILGLTGALLQQLTNNPMTSPMTLGTSAGAWLAIVLASAFAPALTGDGLAFAAFAGGLTGFGLIAAIAGPRGMTGSALVIAGMVVNLLFGAVAAAVLLLKSDFVSNIFLWGAGDLAQNGRDGVSWLAWRTIPVMAALIAFAPRLLALLSLGEEGARARGLAVQPVFVALAFLGVWLACSFVTLAGVINFTGLIAPNIARSLGWRSPRSQLVASALIGSVLLCATDGIAVLLGALTESIVPTGVIAALLGTPVFIAYLLRTQTGLRENPQECIGIERTVHKSAMRASAKGFDAFSGLVRVLWPIAAVLALVAGLTLFLNASTEGWRWGAASEQALALRLPRLATALFAGASLAAAGVILRRLVGNPLASPDILGVTSGATFAVVAAATFCGAGVGSDAESSVLWALAGSLAVLGAILMLAKRTHFSPVLVIVLGIAVSALFDAFTALMLSRGTMDNYFILQWLSGSTYKATSESAERLALAFAILAALAFALSRSLTLLSIGRDFAASRGLSVKGMTAILLLLCALLCASATATMGPVAFVGLVAPHLAVLLGARTCTEELVTAALAGAALTASADWLGQMLIAPAQIPAGTLAAIVGALYFLALLLKARLCRGATR</sequence>
<proteinExistence type="inferred from homology"/>
<dbReference type="CDD" id="cd06550">
    <property type="entry name" value="TM_ABC_iron-siderophores_like"/>
    <property type="match status" value="2"/>
</dbReference>
<comment type="caution">
    <text evidence="9">The sequence shown here is derived from an EMBL/GenBank/DDBJ whole genome shotgun (WGS) entry which is preliminary data.</text>
</comment>
<keyword evidence="3" id="KW-0813">Transport</keyword>
<feature type="transmembrane region" description="Helical" evidence="8">
    <location>
        <begin position="508"/>
        <end position="530"/>
    </location>
</feature>
<feature type="transmembrane region" description="Helical" evidence="8">
    <location>
        <begin position="262"/>
        <end position="280"/>
    </location>
</feature>
<feature type="transmembrane region" description="Helical" evidence="8">
    <location>
        <begin position="559"/>
        <end position="580"/>
    </location>
</feature>
<feature type="transmembrane region" description="Helical" evidence="8">
    <location>
        <begin position="158"/>
        <end position="181"/>
    </location>
</feature>
<feature type="transmembrane region" description="Helical" evidence="8">
    <location>
        <begin position="592"/>
        <end position="613"/>
    </location>
</feature>
<keyword evidence="4" id="KW-1003">Cell membrane</keyword>
<feature type="transmembrane region" description="Helical" evidence="8">
    <location>
        <begin position="482"/>
        <end position="501"/>
    </location>
</feature>
<dbReference type="InterPro" id="IPR037294">
    <property type="entry name" value="ABC_BtuC-like"/>
</dbReference>
<dbReference type="InterPro" id="IPR000522">
    <property type="entry name" value="ABC_transptr_permease_BtuC"/>
</dbReference>
<dbReference type="Pfam" id="PF01032">
    <property type="entry name" value="FecCD"/>
    <property type="match status" value="2"/>
</dbReference>
<evidence type="ECO:0000313" key="9">
    <source>
        <dbReference type="EMBL" id="MBM6703680.1"/>
    </source>
</evidence>
<feature type="transmembrane region" description="Helical" evidence="8">
    <location>
        <begin position="75"/>
        <end position="92"/>
    </location>
</feature>
<evidence type="ECO:0000256" key="7">
    <source>
        <dbReference type="ARBA" id="ARBA00023136"/>
    </source>
</evidence>
<gene>
    <name evidence="9" type="primary">fhuB</name>
    <name evidence="9" type="ORF">H6A60_04145</name>
</gene>
<evidence type="ECO:0000313" key="10">
    <source>
        <dbReference type="Proteomes" id="UP000715095"/>
    </source>
</evidence>
<evidence type="ECO:0000256" key="6">
    <source>
        <dbReference type="ARBA" id="ARBA00022989"/>
    </source>
</evidence>
<dbReference type="EMBL" id="JACJJC010000004">
    <property type="protein sequence ID" value="MBM6703680.1"/>
    <property type="molecule type" value="Genomic_DNA"/>
</dbReference>
<dbReference type="NCBIfam" id="NF007866">
    <property type="entry name" value="PRK10577.1-2"/>
    <property type="match status" value="1"/>
</dbReference>
<keyword evidence="5 8" id="KW-0812">Transmembrane</keyword>
<keyword evidence="10" id="KW-1185">Reference proteome</keyword>
<feature type="transmembrane region" description="Helical" evidence="8">
    <location>
        <begin position="292"/>
        <end position="314"/>
    </location>
</feature>
<reference evidence="9 10" key="1">
    <citation type="journal article" date="2021" name="Sci. Rep.">
        <title>The distribution of antibiotic resistance genes in chicken gut microbiota commensals.</title>
        <authorList>
            <person name="Juricova H."/>
            <person name="Matiasovicova J."/>
            <person name="Kubasova T."/>
            <person name="Cejkova D."/>
            <person name="Rychlik I."/>
        </authorList>
    </citation>
    <scope>NUCLEOTIDE SEQUENCE [LARGE SCALE GENOMIC DNA]</scope>
    <source>
        <strain evidence="9 10">An829</strain>
    </source>
</reference>
<feature type="transmembrane region" description="Helical" evidence="8">
    <location>
        <begin position="104"/>
        <end position="125"/>
    </location>
</feature>
<feature type="transmembrane region" description="Helical" evidence="8">
    <location>
        <begin position="239"/>
        <end position="256"/>
    </location>
</feature>
<name>A0ABS2DQT2_9BURK</name>
<feature type="transmembrane region" description="Helical" evidence="8">
    <location>
        <begin position="669"/>
        <end position="688"/>
    </location>
</feature>
<protein>
    <submittedName>
        <fullName evidence="9">Fe(3+)-hydroxamate ABC transporter permease FhuB</fullName>
    </submittedName>
</protein>
<comment type="subcellular location">
    <subcellularLocation>
        <location evidence="1">Cell membrane</location>
        <topology evidence="1">Multi-pass membrane protein</topology>
    </subcellularLocation>
</comment>
<evidence type="ECO:0000256" key="1">
    <source>
        <dbReference type="ARBA" id="ARBA00004651"/>
    </source>
</evidence>
<feature type="transmembrane region" description="Helical" evidence="8">
    <location>
        <begin position="208"/>
        <end position="227"/>
    </location>
</feature>
<keyword evidence="7 8" id="KW-0472">Membrane</keyword>
<feature type="transmembrane region" description="Helical" evidence="8">
    <location>
        <begin position="423"/>
        <end position="441"/>
    </location>
</feature>
<dbReference type="SUPFAM" id="SSF81345">
    <property type="entry name" value="ABC transporter involved in vitamin B12 uptake, BtuC"/>
    <property type="match status" value="2"/>
</dbReference>
<dbReference type="PANTHER" id="PTHR30472:SF37">
    <property type="entry name" value="FE(3+) DICITRATE TRANSPORT SYSTEM PERMEASE PROTEIN FECD-RELATED"/>
    <property type="match status" value="1"/>
</dbReference>
<keyword evidence="6 8" id="KW-1133">Transmembrane helix</keyword>
<dbReference type="Proteomes" id="UP000715095">
    <property type="component" value="Unassembled WGS sequence"/>
</dbReference>
<feature type="transmembrane region" description="Helical" evidence="8">
    <location>
        <begin position="131"/>
        <end position="151"/>
    </location>
</feature>
<evidence type="ECO:0000256" key="3">
    <source>
        <dbReference type="ARBA" id="ARBA00022448"/>
    </source>
</evidence>
<feature type="transmembrane region" description="Helical" evidence="8">
    <location>
        <begin position="381"/>
        <end position="403"/>
    </location>
</feature>
<dbReference type="Gene3D" id="1.10.3470.10">
    <property type="entry name" value="ABC transporter involved in vitamin B12 uptake, BtuC"/>
    <property type="match status" value="2"/>
</dbReference>
<comment type="similarity">
    <text evidence="2">Belongs to the binding-protein-dependent transport system permease family. FecCD subfamily.</text>
</comment>
<feature type="transmembrane region" description="Helical" evidence="8">
    <location>
        <begin position="320"/>
        <end position="340"/>
    </location>
</feature>
<evidence type="ECO:0000256" key="5">
    <source>
        <dbReference type="ARBA" id="ARBA00022692"/>
    </source>
</evidence>
<accession>A0ABS2DQT2</accession>
<evidence type="ECO:0000256" key="2">
    <source>
        <dbReference type="ARBA" id="ARBA00007935"/>
    </source>
</evidence>